<dbReference type="InterPro" id="IPR002477">
    <property type="entry name" value="Peptidoglycan-bd-like"/>
</dbReference>
<evidence type="ECO:0000256" key="1">
    <source>
        <dbReference type="ARBA" id="ARBA00007010"/>
    </source>
</evidence>
<dbReference type="AlphaFoldDB" id="A0A9X2S559"/>
<evidence type="ECO:0000256" key="4">
    <source>
        <dbReference type="ARBA" id="ARBA00022729"/>
    </source>
</evidence>
<evidence type="ECO:0000313" key="13">
    <source>
        <dbReference type="Proteomes" id="UP001142078"/>
    </source>
</evidence>
<dbReference type="Gene3D" id="6.20.240.60">
    <property type="match status" value="1"/>
</dbReference>
<dbReference type="Gene3D" id="1.10.101.10">
    <property type="entry name" value="PGBD-like superfamily/PGBD"/>
    <property type="match status" value="1"/>
</dbReference>
<evidence type="ECO:0000256" key="9">
    <source>
        <dbReference type="SAM" id="Phobius"/>
    </source>
</evidence>
<keyword evidence="13" id="KW-1185">Reference proteome</keyword>
<keyword evidence="9" id="KW-1133">Transmembrane helix</keyword>
<dbReference type="GO" id="GO:0009847">
    <property type="term" value="P:spore germination"/>
    <property type="evidence" value="ECO:0007669"/>
    <property type="project" value="UniProtKB-UniRule"/>
</dbReference>
<evidence type="ECO:0000256" key="3">
    <source>
        <dbReference type="ARBA" id="ARBA00022544"/>
    </source>
</evidence>
<evidence type="ECO:0000259" key="11">
    <source>
        <dbReference type="Pfam" id="PF07486"/>
    </source>
</evidence>
<proteinExistence type="inferred from homology"/>
<dbReference type="InterPro" id="IPR036366">
    <property type="entry name" value="PGBDSf"/>
</dbReference>
<dbReference type="InterPro" id="IPR036365">
    <property type="entry name" value="PGBD-like_sf"/>
</dbReference>
<gene>
    <name evidence="12" type="primary">sleB</name>
    <name evidence="12" type="ORF">NSA23_08735</name>
</gene>
<dbReference type="GO" id="GO:0030435">
    <property type="term" value="P:sporulation resulting in formation of a cellular spore"/>
    <property type="evidence" value="ECO:0007669"/>
    <property type="project" value="UniProtKB-KW"/>
</dbReference>
<dbReference type="GO" id="GO:0071555">
    <property type="term" value="P:cell wall organization"/>
    <property type="evidence" value="ECO:0007669"/>
    <property type="project" value="UniProtKB-KW"/>
</dbReference>
<evidence type="ECO:0000256" key="7">
    <source>
        <dbReference type="ARBA" id="ARBA00023316"/>
    </source>
</evidence>
<evidence type="ECO:0000256" key="5">
    <source>
        <dbReference type="ARBA" id="ARBA00022801"/>
    </source>
</evidence>
<dbReference type="RefSeq" id="WP_042678961.1">
    <property type="nucleotide sequence ID" value="NZ_CABKTM010000009.1"/>
</dbReference>
<keyword evidence="7" id="KW-0961">Cell wall biogenesis/degradation</keyword>
<dbReference type="Pfam" id="PF07486">
    <property type="entry name" value="Hydrolase_2"/>
    <property type="match status" value="1"/>
</dbReference>
<evidence type="ECO:0000256" key="6">
    <source>
        <dbReference type="ARBA" id="ARBA00022969"/>
    </source>
</evidence>
<name>A0A9X2S559_9FIRM</name>
<reference evidence="12" key="1">
    <citation type="submission" date="2022-07" db="EMBL/GenBank/DDBJ databases">
        <title>Enhanced cultured diversity of the mouse gut microbiota enables custom-made synthetic communities.</title>
        <authorList>
            <person name="Afrizal A."/>
        </authorList>
    </citation>
    <scope>NUCLEOTIDE SEQUENCE</scope>
    <source>
        <strain evidence="12">DSM 29482</strain>
    </source>
</reference>
<accession>A0A9X2S559</accession>
<dbReference type="InterPro" id="IPR042047">
    <property type="entry name" value="SleB_dom1"/>
</dbReference>
<dbReference type="Pfam" id="PF01471">
    <property type="entry name" value="PG_binding_1"/>
    <property type="match status" value="1"/>
</dbReference>
<comment type="caution">
    <text evidence="12">The sequence shown here is derived from an EMBL/GenBank/DDBJ whole genome shotgun (WGS) entry which is preliminary data.</text>
</comment>
<feature type="transmembrane region" description="Helical" evidence="9">
    <location>
        <begin position="9"/>
        <end position="27"/>
    </location>
</feature>
<keyword evidence="4" id="KW-0732">Signal</keyword>
<dbReference type="Proteomes" id="UP001142078">
    <property type="component" value="Unassembled WGS sequence"/>
</dbReference>
<feature type="domain" description="Peptidoglycan binding-like" evidence="10">
    <location>
        <begin position="50"/>
        <end position="106"/>
    </location>
</feature>
<evidence type="ECO:0000256" key="2">
    <source>
        <dbReference type="ARBA" id="ARBA00018364"/>
    </source>
</evidence>
<sequence length="244" mass="27224">MRKRSFNKRLFNVCILTIIFILVITLYKSESFPMEASAYQSSKVLYWGTRGQDVKDVQWKLRNWKYYNGKVDGIYGADTYRAVRRFQKKNGLKVDGVVGVSTARAMGLNFATTSRGAAPASSTAGINRKDDVYLLARAIHGEARGEPYVGKVAVGAVILNRVRHPSFPNTVAGVIYQPLAFTAVADGQMNLAPNKDSINAARDALNGWDPTYGCIYYWNPATATSKWIWSRKVTLKIGKHWFGV</sequence>
<keyword evidence="6" id="KW-0749">Sporulation</keyword>
<evidence type="ECO:0000259" key="10">
    <source>
        <dbReference type="Pfam" id="PF01471"/>
    </source>
</evidence>
<evidence type="ECO:0000313" key="12">
    <source>
        <dbReference type="EMBL" id="MCR2044203.1"/>
    </source>
</evidence>
<evidence type="ECO:0000256" key="8">
    <source>
        <dbReference type="NCBIfam" id="TIGR02869"/>
    </source>
</evidence>
<dbReference type="EMBL" id="JANJZL010000005">
    <property type="protein sequence ID" value="MCR2044203.1"/>
    <property type="molecule type" value="Genomic_DNA"/>
</dbReference>
<dbReference type="Gene3D" id="1.10.10.2520">
    <property type="entry name" value="Cell wall hydrolase SleB, domain 1"/>
    <property type="match status" value="1"/>
</dbReference>
<dbReference type="GO" id="GO:0016787">
    <property type="term" value="F:hydrolase activity"/>
    <property type="evidence" value="ECO:0007669"/>
    <property type="project" value="UniProtKB-KW"/>
</dbReference>
<protein>
    <recommendedName>
        <fullName evidence="2 8">Spore cortex-lytic enzyme</fullName>
    </recommendedName>
</protein>
<keyword evidence="5" id="KW-0378">Hydrolase</keyword>
<keyword evidence="9" id="KW-0812">Transmembrane</keyword>
<dbReference type="InterPro" id="IPR011105">
    <property type="entry name" value="Cell_wall_hydrolase_SleB"/>
</dbReference>
<comment type="similarity">
    <text evidence="1">Belongs to the SleB family.</text>
</comment>
<keyword evidence="9" id="KW-0472">Membrane</keyword>
<keyword evidence="3" id="KW-0309">Germination</keyword>
<dbReference type="SUPFAM" id="SSF47090">
    <property type="entry name" value="PGBD-like"/>
    <property type="match status" value="1"/>
</dbReference>
<dbReference type="NCBIfam" id="TIGR02869">
    <property type="entry name" value="spore_SleB"/>
    <property type="match status" value="1"/>
</dbReference>
<feature type="domain" description="Cell wall hydrolase SleB" evidence="11">
    <location>
        <begin position="145"/>
        <end position="242"/>
    </location>
</feature>
<dbReference type="InterPro" id="IPR014224">
    <property type="entry name" value="Spore_cortex_SleB"/>
</dbReference>
<organism evidence="12 13">
    <name type="scientific">Anaerosalibacter massiliensis</name>
    <dbReference type="NCBI Taxonomy" id="1347392"/>
    <lineage>
        <taxon>Bacteria</taxon>
        <taxon>Bacillati</taxon>
        <taxon>Bacillota</taxon>
        <taxon>Tissierellia</taxon>
        <taxon>Tissierellales</taxon>
        <taxon>Sporanaerobacteraceae</taxon>
        <taxon>Anaerosalibacter</taxon>
    </lineage>
</organism>